<feature type="DNA-binding region" description="H-T-H motif" evidence="4">
    <location>
        <begin position="28"/>
        <end position="47"/>
    </location>
</feature>
<dbReference type="Pfam" id="PF00440">
    <property type="entry name" value="TetR_N"/>
    <property type="match status" value="1"/>
</dbReference>
<dbReference type="InterPro" id="IPR036271">
    <property type="entry name" value="Tet_transcr_reg_TetR-rel_C_sf"/>
</dbReference>
<accession>A0A1Q4V8Z9</accession>
<dbReference type="GO" id="GO:0000976">
    <property type="term" value="F:transcription cis-regulatory region binding"/>
    <property type="evidence" value="ECO:0007669"/>
    <property type="project" value="TreeGrafter"/>
</dbReference>
<evidence type="ECO:0000256" key="1">
    <source>
        <dbReference type="ARBA" id="ARBA00023015"/>
    </source>
</evidence>
<dbReference type="AlphaFoldDB" id="A0A1Q4V8Z9"/>
<dbReference type="GO" id="GO:0003700">
    <property type="term" value="F:DNA-binding transcription factor activity"/>
    <property type="evidence" value="ECO:0007669"/>
    <property type="project" value="TreeGrafter"/>
</dbReference>
<evidence type="ECO:0000313" key="6">
    <source>
        <dbReference type="EMBL" id="OKH94328.1"/>
    </source>
</evidence>
<evidence type="ECO:0000313" key="7">
    <source>
        <dbReference type="Proteomes" id="UP000186455"/>
    </source>
</evidence>
<sequence>MRRGALTPERIVDVSLRLLDEHGTDGFTMPRLGKALGADQTAVYRHFAGKDEILLAVADRLLEEALTGFEAHPHWSDTLADVCRRVRGAYLAHPAAAALSGPRTTRRPAEMRAADTVIGALGDAGFGAAEAALLYRVVADFALLWSGGEAAFHSLDAETKAHEADGWARAYRAADPREYPHIHRVRDPLFEVDSADVFETALRLLLDSIEQRAPRPPQT</sequence>
<dbReference type="EMBL" id="LFBV01000003">
    <property type="protein sequence ID" value="OKH94328.1"/>
    <property type="molecule type" value="Genomic_DNA"/>
</dbReference>
<dbReference type="PROSITE" id="PS50977">
    <property type="entry name" value="HTH_TETR_2"/>
    <property type="match status" value="1"/>
</dbReference>
<proteinExistence type="predicted"/>
<feature type="domain" description="HTH tetR-type" evidence="5">
    <location>
        <begin position="5"/>
        <end position="65"/>
    </location>
</feature>
<dbReference type="SUPFAM" id="SSF48498">
    <property type="entry name" value="Tetracyclin repressor-like, C-terminal domain"/>
    <property type="match status" value="1"/>
</dbReference>
<keyword evidence="2 4" id="KW-0238">DNA-binding</keyword>
<protein>
    <recommendedName>
        <fullName evidence="5">HTH tetR-type domain-containing protein</fullName>
    </recommendedName>
</protein>
<evidence type="ECO:0000256" key="4">
    <source>
        <dbReference type="PROSITE-ProRule" id="PRU00335"/>
    </source>
</evidence>
<dbReference type="GO" id="GO:0045892">
    <property type="term" value="P:negative regulation of DNA-templated transcription"/>
    <property type="evidence" value="ECO:0007669"/>
    <property type="project" value="InterPro"/>
</dbReference>
<evidence type="ECO:0000256" key="3">
    <source>
        <dbReference type="ARBA" id="ARBA00023163"/>
    </source>
</evidence>
<dbReference type="InterPro" id="IPR009057">
    <property type="entry name" value="Homeodomain-like_sf"/>
</dbReference>
<gene>
    <name evidence="6" type="ORF">AB852_16255</name>
</gene>
<dbReference type="PANTHER" id="PTHR30055">
    <property type="entry name" value="HTH-TYPE TRANSCRIPTIONAL REGULATOR RUTR"/>
    <property type="match status" value="1"/>
</dbReference>
<dbReference type="Pfam" id="PF02909">
    <property type="entry name" value="TetR_C_1"/>
    <property type="match status" value="1"/>
</dbReference>
<dbReference type="Gene3D" id="1.10.357.10">
    <property type="entry name" value="Tetracycline Repressor, domain 2"/>
    <property type="match status" value="1"/>
</dbReference>
<reference evidence="6 7" key="1">
    <citation type="submission" date="2015-06" db="EMBL/GenBank/DDBJ databases">
        <title>Cloning and characterization of the uncialamcin biosynthetic gene cluster.</title>
        <authorList>
            <person name="Yan X."/>
            <person name="Huang T."/>
            <person name="Ge H."/>
            <person name="Shen B."/>
        </authorList>
    </citation>
    <scope>NUCLEOTIDE SEQUENCE [LARGE SCALE GENOMIC DNA]</scope>
    <source>
        <strain evidence="6 7">DCA2648</strain>
    </source>
</reference>
<dbReference type="PRINTS" id="PR00455">
    <property type="entry name" value="HTHTETR"/>
</dbReference>
<dbReference type="InterPro" id="IPR001647">
    <property type="entry name" value="HTH_TetR"/>
</dbReference>
<dbReference type="Proteomes" id="UP000186455">
    <property type="component" value="Unassembled WGS sequence"/>
</dbReference>
<keyword evidence="3" id="KW-0804">Transcription</keyword>
<dbReference type="PANTHER" id="PTHR30055:SF151">
    <property type="entry name" value="TRANSCRIPTIONAL REGULATORY PROTEIN"/>
    <property type="match status" value="1"/>
</dbReference>
<dbReference type="InterPro" id="IPR004111">
    <property type="entry name" value="Repressor_TetR_C"/>
</dbReference>
<dbReference type="InterPro" id="IPR050109">
    <property type="entry name" value="HTH-type_TetR-like_transc_reg"/>
</dbReference>
<name>A0A1Q4V8Z9_9ACTN</name>
<evidence type="ECO:0000256" key="2">
    <source>
        <dbReference type="ARBA" id="ARBA00023125"/>
    </source>
</evidence>
<keyword evidence="1" id="KW-0805">Transcription regulation</keyword>
<organism evidence="6 7">
    <name type="scientific">Streptomyces uncialis</name>
    <dbReference type="NCBI Taxonomy" id="1048205"/>
    <lineage>
        <taxon>Bacteria</taxon>
        <taxon>Bacillati</taxon>
        <taxon>Actinomycetota</taxon>
        <taxon>Actinomycetes</taxon>
        <taxon>Kitasatosporales</taxon>
        <taxon>Streptomycetaceae</taxon>
        <taxon>Streptomyces</taxon>
    </lineage>
</organism>
<dbReference type="SUPFAM" id="SSF46689">
    <property type="entry name" value="Homeodomain-like"/>
    <property type="match status" value="1"/>
</dbReference>
<comment type="caution">
    <text evidence="6">The sequence shown here is derived from an EMBL/GenBank/DDBJ whole genome shotgun (WGS) entry which is preliminary data.</text>
</comment>
<dbReference type="STRING" id="1048205.AB852_16255"/>
<evidence type="ECO:0000259" key="5">
    <source>
        <dbReference type="PROSITE" id="PS50977"/>
    </source>
</evidence>
<keyword evidence="7" id="KW-1185">Reference proteome</keyword>
<dbReference type="Gene3D" id="1.10.10.60">
    <property type="entry name" value="Homeodomain-like"/>
    <property type="match status" value="1"/>
</dbReference>